<feature type="domain" description="Lytic transglycosylase MltA" evidence="7">
    <location>
        <begin position="165"/>
        <end position="304"/>
    </location>
</feature>
<dbReference type="AlphaFoldDB" id="A0A345ZZQ6"/>
<sequence>MSPTCGLSRATFRRVIPTGNWSPPKRGSERMLGRSSRRAVHLSVAFGLLAATNTLAMARELPPKIRSAQIDTLSFDKLPGWKDDNHAEAYAAFLMSCRAILNGTKAMRKARPVYGGLFDVCERAKAAGALDRDKARVFFEHNFKPVRLAQPGETQGFFTGYYETEMHGSRVPTAEYSVPLYAAPEATVRKKQSKVFANLDRTQIEEGALKGKGLEICWVKNPIDAFFAQIQGSTRVKLEDGKLLRLNYVASNGMKYYPVGRDLVDRGIIAKDDMSMDKIRAWMEANPEEAQALRRKNKSFVFFTETSLAAHEECIGAQGVPLTPLRSLAVDKKLHVYGTPIWIDAELPIESEKPETKFQRLLIAQDTGSAIVGPARADIYFGAGEEIGSIAGRIKQFGNFVMLVPRTVATKGNNAPDVPLPKARPKDVIADAGTGSTAASAKSRR</sequence>
<protein>
    <recommendedName>
        <fullName evidence="2">peptidoglycan lytic exotransglycosylase</fullName>
        <ecNumber evidence="2">4.2.2.n1</ecNumber>
    </recommendedName>
    <alternativeName>
        <fullName evidence="5">Murein hydrolase A</fullName>
    </alternativeName>
</protein>
<dbReference type="GO" id="GO:0004553">
    <property type="term" value="F:hydrolase activity, hydrolyzing O-glycosyl compounds"/>
    <property type="evidence" value="ECO:0007669"/>
    <property type="project" value="InterPro"/>
</dbReference>
<dbReference type="EC" id="4.2.2.n1" evidence="2"/>
<dbReference type="Proteomes" id="UP000254889">
    <property type="component" value="Chromosome"/>
</dbReference>
<evidence type="ECO:0000256" key="1">
    <source>
        <dbReference type="ARBA" id="ARBA00001420"/>
    </source>
</evidence>
<dbReference type="GO" id="GO:0009253">
    <property type="term" value="P:peptidoglycan catabolic process"/>
    <property type="evidence" value="ECO:0007669"/>
    <property type="project" value="TreeGrafter"/>
</dbReference>
<dbReference type="EMBL" id="CP031417">
    <property type="protein sequence ID" value="AXK82403.1"/>
    <property type="molecule type" value="Genomic_DNA"/>
</dbReference>
<dbReference type="SMART" id="SM00925">
    <property type="entry name" value="MltA"/>
    <property type="match status" value="1"/>
</dbReference>
<reference evidence="8 9" key="1">
    <citation type="submission" date="2018-07" db="EMBL/GenBank/DDBJ databases">
        <authorList>
            <person name="Quirk P.G."/>
            <person name="Krulwich T.A."/>
        </authorList>
    </citation>
    <scope>NUCLEOTIDE SEQUENCE [LARGE SCALE GENOMIC DNA]</scope>
    <source>
        <strain evidence="8 9">CC-BB4</strain>
    </source>
</reference>
<dbReference type="InterPro" id="IPR005300">
    <property type="entry name" value="MltA_B"/>
</dbReference>
<dbReference type="GO" id="GO:0008933">
    <property type="term" value="F:peptidoglycan lytic transglycosylase activity"/>
    <property type="evidence" value="ECO:0007669"/>
    <property type="project" value="TreeGrafter"/>
</dbReference>
<evidence type="ECO:0000259" key="7">
    <source>
        <dbReference type="SMART" id="SM00925"/>
    </source>
</evidence>
<dbReference type="InterPro" id="IPR026044">
    <property type="entry name" value="MltA"/>
</dbReference>
<dbReference type="OrthoDB" id="9783686at2"/>
<evidence type="ECO:0000313" key="9">
    <source>
        <dbReference type="Proteomes" id="UP000254889"/>
    </source>
</evidence>
<dbReference type="Pfam" id="PF06725">
    <property type="entry name" value="3D"/>
    <property type="match status" value="1"/>
</dbReference>
<feature type="compositionally biased region" description="Low complexity" evidence="6">
    <location>
        <begin position="432"/>
        <end position="445"/>
    </location>
</feature>
<dbReference type="CDD" id="cd14485">
    <property type="entry name" value="mltA_like_LT_A"/>
    <property type="match status" value="1"/>
</dbReference>
<accession>A0A345ZZQ6</accession>
<dbReference type="Gene3D" id="2.40.40.10">
    <property type="entry name" value="RlpA-like domain"/>
    <property type="match status" value="1"/>
</dbReference>
<dbReference type="GO" id="GO:0009254">
    <property type="term" value="P:peptidoglycan turnover"/>
    <property type="evidence" value="ECO:0007669"/>
    <property type="project" value="InterPro"/>
</dbReference>
<dbReference type="Pfam" id="PF03562">
    <property type="entry name" value="MltA"/>
    <property type="match status" value="1"/>
</dbReference>
<comment type="catalytic activity">
    <reaction evidence="1">
        <text>Exolytic cleavage of the (1-&gt;4)-beta-glycosidic linkage between N-acetylmuramic acid (MurNAc) and N-acetylglucosamine (GlcNAc) residues in peptidoglycan, from either the reducing or the non-reducing ends of the peptidoglycan chains, with concomitant formation of a 1,6-anhydrobond in the MurNAc residue.</text>
        <dbReference type="EC" id="4.2.2.n1"/>
    </reaction>
</comment>
<dbReference type="PANTHER" id="PTHR30124:SF0">
    <property type="entry name" value="MEMBRANE-BOUND LYTIC MUREIN TRANSGLYCOSYLASE A"/>
    <property type="match status" value="1"/>
</dbReference>
<evidence type="ECO:0000256" key="3">
    <source>
        <dbReference type="ARBA" id="ARBA00023239"/>
    </source>
</evidence>
<keyword evidence="4" id="KW-0961">Cell wall biogenesis/degradation</keyword>
<keyword evidence="9" id="KW-1185">Reference proteome</keyword>
<dbReference type="PIRSF" id="PIRSF019422">
    <property type="entry name" value="MltA"/>
    <property type="match status" value="1"/>
</dbReference>
<dbReference type="InterPro" id="IPR010611">
    <property type="entry name" value="3D_dom"/>
</dbReference>
<dbReference type="GO" id="GO:0071555">
    <property type="term" value="P:cell wall organization"/>
    <property type="evidence" value="ECO:0007669"/>
    <property type="project" value="UniProtKB-KW"/>
</dbReference>
<keyword evidence="3" id="KW-0456">Lyase</keyword>
<feature type="region of interest" description="Disordered" evidence="6">
    <location>
        <begin position="412"/>
        <end position="445"/>
    </location>
</feature>
<evidence type="ECO:0000256" key="5">
    <source>
        <dbReference type="ARBA" id="ARBA00030918"/>
    </source>
</evidence>
<evidence type="ECO:0000256" key="4">
    <source>
        <dbReference type="ARBA" id="ARBA00023316"/>
    </source>
</evidence>
<organism evidence="8 9">
    <name type="scientific">Pseudolabrys taiwanensis</name>
    <dbReference type="NCBI Taxonomy" id="331696"/>
    <lineage>
        <taxon>Bacteria</taxon>
        <taxon>Pseudomonadati</taxon>
        <taxon>Pseudomonadota</taxon>
        <taxon>Alphaproteobacteria</taxon>
        <taxon>Hyphomicrobiales</taxon>
        <taxon>Xanthobacteraceae</taxon>
        <taxon>Pseudolabrys</taxon>
    </lineage>
</organism>
<evidence type="ECO:0000313" key="8">
    <source>
        <dbReference type="EMBL" id="AXK82403.1"/>
    </source>
</evidence>
<dbReference type="KEGG" id="ptaw:DW352_18900"/>
<dbReference type="CDD" id="cd14668">
    <property type="entry name" value="mlta_B"/>
    <property type="match status" value="1"/>
</dbReference>
<evidence type="ECO:0000256" key="6">
    <source>
        <dbReference type="SAM" id="MobiDB-lite"/>
    </source>
</evidence>
<dbReference type="SUPFAM" id="SSF50685">
    <property type="entry name" value="Barwin-like endoglucanases"/>
    <property type="match status" value="1"/>
</dbReference>
<evidence type="ECO:0000256" key="2">
    <source>
        <dbReference type="ARBA" id="ARBA00012587"/>
    </source>
</evidence>
<dbReference type="GO" id="GO:0019867">
    <property type="term" value="C:outer membrane"/>
    <property type="evidence" value="ECO:0007669"/>
    <property type="project" value="InterPro"/>
</dbReference>
<dbReference type="PANTHER" id="PTHR30124">
    <property type="entry name" value="MEMBRANE-BOUND LYTIC MUREIN TRANSGLYCOSYLASE A"/>
    <property type="match status" value="1"/>
</dbReference>
<dbReference type="Gene3D" id="2.40.240.50">
    <property type="entry name" value="Barwin-like endoglucanases"/>
    <property type="match status" value="1"/>
</dbReference>
<dbReference type="InterPro" id="IPR036908">
    <property type="entry name" value="RlpA-like_sf"/>
</dbReference>
<name>A0A345ZZQ6_9HYPH</name>
<proteinExistence type="predicted"/>
<gene>
    <name evidence="8" type="ORF">DW352_18900</name>
</gene>